<dbReference type="InterPro" id="IPR036249">
    <property type="entry name" value="Thioredoxin-like_sf"/>
</dbReference>
<protein>
    <recommendedName>
        <fullName evidence="1">Thioredoxin domain-containing protein</fullName>
    </recommendedName>
</protein>
<dbReference type="Gene3D" id="3.40.30.10">
    <property type="entry name" value="Glutaredoxin"/>
    <property type="match status" value="1"/>
</dbReference>
<keyword evidence="3" id="KW-1185">Reference proteome</keyword>
<reference evidence="2 3" key="1">
    <citation type="submission" date="2018-05" db="EMBL/GenBank/DDBJ databases">
        <title>Whole genome sequencing for identification of molecular markers to develop diagnostic detection tools for the regulated plant pathogen Lachnellula willkommii.</title>
        <authorList>
            <person name="Giroux E."/>
            <person name="Bilodeau G."/>
        </authorList>
    </citation>
    <scope>NUCLEOTIDE SEQUENCE [LARGE SCALE GENOMIC DNA]</scope>
    <source>
        <strain evidence="2 3">CBS 625.97</strain>
    </source>
</reference>
<dbReference type="PROSITE" id="PS51352">
    <property type="entry name" value="THIOREDOXIN_2"/>
    <property type="match status" value="1"/>
</dbReference>
<dbReference type="AlphaFoldDB" id="A0A7D8UM52"/>
<dbReference type="CDD" id="cd02947">
    <property type="entry name" value="TRX_family"/>
    <property type="match status" value="1"/>
</dbReference>
<dbReference type="Proteomes" id="UP000481288">
    <property type="component" value="Unassembled WGS sequence"/>
</dbReference>
<name>A0A7D8UM52_9HELO</name>
<dbReference type="Pfam" id="PF00085">
    <property type="entry name" value="Thioredoxin"/>
    <property type="match status" value="1"/>
</dbReference>
<evidence type="ECO:0000259" key="1">
    <source>
        <dbReference type="PROSITE" id="PS51352"/>
    </source>
</evidence>
<dbReference type="SUPFAM" id="SSF52833">
    <property type="entry name" value="Thioredoxin-like"/>
    <property type="match status" value="1"/>
</dbReference>
<gene>
    <name evidence="2" type="ORF">LCER1_G006365</name>
</gene>
<feature type="domain" description="Thioredoxin" evidence="1">
    <location>
        <begin position="21"/>
        <end position="169"/>
    </location>
</feature>
<accession>A0A7D8UM52</accession>
<proteinExistence type="predicted"/>
<dbReference type="InterPro" id="IPR013766">
    <property type="entry name" value="Thioredoxin_domain"/>
</dbReference>
<evidence type="ECO:0000313" key="3">
    <source>
        <dbReference type="Proteomes" id="UP000481288"/>
    </source>
</evidence>
<dbReference type="EMBL" id="QGMG01000669">
    <property type="protein sequence ID" value="TVY52142.1"/>
    <property type="molecule type" value="Genomic_DNA"/>
</dbReference>
<dbReference type="OrthoDB" id="19690at2759"/>
<evidence type="ECO:0000313" key="2">
    <source>
        <dbReference type="EMBL" id="TVY52142.1"/>
    </source>
</evidence>
<organism evidence="2 3">
    <name type="scientific">Lachnellula cervina</name>
    <dbReference type="NCBI Taxonomy" id="1316786"/>
    <lineage>
        <taxon>Eukaryota</taxon>
        <taxon>Fungi</taxon>
        <taxon>Dikarya</taxon>
        <taxon>Ascomycota</taxon>
        <taxon>Pezizomycotina</taxon>
        <taxon>Leotiomycetes</taxon>
        <taxon>Helotiales</taxon>
        <taxon>Lachnaceae</taxon>
        <taxon>Lachnellula</taxon>
    </lineage>
</organism>
<sequence>MITKPAIRLLRVSIAQRNGSLTTPLPATLRTLRHFSSTKENRAKNRIYTPVRRPDDFSTNLLLSTSSRTPMLTLWTASYCKTCQTVAPVIQELIASGVGEEEGGVSFCEVEYDAPDIMQAGLGMEYMITSMPTLLSFDRGEAQIQTKVVDARKMGDRDWMREWIKMEARRQGGGGGGEGLDCLEGCLGI</sequence>
<comment type="caution">
    <text evidence="2">The sequence shown here is derived from an EMBL/GenBank/DDBJ whole genome shotgun (WGS) entry which is preliminary data.</text>
</comment>